<gene>
    <name evidence="1" type="ORF">EKO04_010162</name>
</gene>
<dbReference type="AlphaFoldDB" id="A0A8H7MBV0"/>
<organism evidence="1 2">
    <name type="scientific">Ascochyta lentis</name>
    <dbReference type="NCBI Taxonomy" id="205686"/>
    <lineage>
        <taxon>Eukaryota</taxon>
        <taxon>Fungi</taxon>
        <taxon>Dikarya</taxon>
        <taxon>Ascomycota</taxon>
        <taxon>Pezizomycotina</taxon>
        <taxon>Dothideomycetes</taxon>
        <taxon>Pleosporomycetidae</taxon>
        <taxon>Pleosporales</taxon>
        <taxon>Pleosporineae</taxon>
        <taxon>Didymellaceae</taxon>
        <taxon>Ascochyta</taxon>
    </lineage>
</organism>
<reference evidence="1" key="1">
    <citation type="submission" date="2018-12" db="EMBL/GenBank/DDBJ databases">
        <authorList>
            <person name="Syme R.A."/>
            <person name="Farfan-Caceres L."/>
            <person name="Lichtenzveig J."/>
        </authorList>
    </citation>
    <scope>NUCLEOTIDE SEQUENCE</scope>
    <source>
        <strain evidence="1">Al4</strain>
    </source>
</reference>
<dbReference type="SUPFAM" id="SSF54593">
    <property type="entry name" value="Glyoxalase/Bleomycin resistance protein/Dihydroxybiphenyl dioxygenase"/>
    <property type="match status" value="1"/>
</dbReference>
<dbReference type="EMBL" id="RZGK01000019">
    <property type="protein sequence ID" value="KAF9692181.1"/>
    <property type="molecule type" value="Genomic_DNA"/>
</dbReference>
<evidence type="ECO:0000313" key="1">
    <source>
        <dbReference type="EMBL" id="KAF9692181.1"/>
    </source>
</evidence>
<dbReference type="Gene3D" id="3.10.180.10">
    <property type="entry name" value="2,3-Dihydroxybiphenyl 1,2-Dioxygenase, domain 1"/>
    <property type="match status" value="1"/>
</dbReference>
<accession>A0A8H7MBV0</accession>
<evidence type="ECO:0000313" key="2">
    <source>
        <dbReference type="Proteomes" id="UP000651452"/>
    </source>
</evidence>
<keyword evidence="2" id="KW-1185">Reference proteome</keyword>
<evidence type="ECO:0008006" key="3">
    <source>
        <dbReference type="Google" id="ProtNLM"/>
    </source>
</evidence>
<dbReference type="InterPro" id="IPR029068">
    <property type="entry name" value="Glyas_Bleomycin-R_OHBP_Dase"/>
</dbReference>
<dbReference type="OrthoDB" id="447346at2759"/>
<sequence length="149" mass="16097">MVLHGQISGIEIPATDVERGEYSPLTIATLQLPTLYLTSTAAKFYSDTFGWKFQAPANGTIPASKMQTFTAPGDIFPDEGVVSKVEEIPKSGAKFYINVDDLKATIEAVNKNGGKQLSDVISLGPHVPPFQFFHDTEGNTHAICTRPGK</sequence>
<reference evidence="1" key="2">
    <citation type="submission" date="2020-09" db="EMBL/GenBank/DDBJ databases">
        <title>Reference genome assembly for Australian Ascochyta lentis isolate Al4.</title>
        <authorList>
            <person name="Lee R.C."/>
            <person name="Farfan-Caceres L.M."/>
            <person name="Debler J.W."/>
            <person name="Williams A.H."/>
            <person name="Henares B.M."/>
        </authorList>
    </citation>
    <scope>NUCLEOTIDE SEQUENCE</scope>
    <source>
        <strain evidence="1">Al4</strain>
    </source>
</reference>
<dbReference type="Proteomes" id="UP000651452">
    <property type="component" value="Unassembled WGS sequence"/>
</dbReference>
<name>A0A8H7MBV0_9PLEO</name>
<protein>
    <recommendedName>
        <fullName evidence="3">VOC domain-containing protein</fullName>
    </recommendedName>
</protein>
<proteinExistence type="predicted"/>
<comment type="caution">
    <text evidence="1">The sequence shown here is derived from an EMBL/GenBank/DDBJ whole genome shotgun (WGS) entry which is preliminary data.</text>
</comment>